<evidence type="ECO:0000313" key="5">
    <source>
        <dbReference type="EMBL" id="WAJ70403.1"/>
    </source>
</evidence>
<dbReference type="InterPro" id="IPR036388">
    <property type="entry name" value="WH-like_DNA-bd_sf"/>
</dbReference>
<name>A0ABY7AMF7_9ALTE</name>
<dbReference type="Proteomes" id="UP001163726">
    <property type="component" value="Chromosome"/>
</dbReference>
<keyword evidence="4" id="KW-0804">Transcription</keyword>
<dbReference type="Gene3D" id="1.10.10.10">
    <property type="entry name" value="Winged helix-like DNA-binding domain superfamily/Winged helix DNA-binding domain"/>
    <property type="match status" value="1"/>
</dbReference>
<evidence type="ECO:0000256" key="2">
    <source>
        <dbReference type="ARBA" id="ARBA00023015"/>
    </source>
</evidence>
<keyword evidence="3" id="KW-0238">DNA-binding</keyword>
<dbReference type="PIRSF" id="PIRSF019455">
    <property type="entry name" value="CopR_AtkY"/>
    <property type="match status" value="1"/>
</dbReference>
<dbReference type="RefSeq" id="WP_268074713.1">
    <property type="nucleotide sequence ID" value="NZ_CP109965.1"/>
</dbReference>
<reference evidence="5" key="1">
    <citation type="submission" date="2022-10" db="EMBL/GenBank/DDBJ databases">
        <title>Catenovulum adriacola sp. nov. isolated in the Harbour of Susak.</title>
        <authorList>
            <person name="Schoch T."/>
            <person name="Reich S.J."/>
            <person name="Stoeferle S."/>
            <person name="Flaiz M."/>
            <person name="Kazda M."/>
            <person name="Riedel C.U."/>
            <person name="Duerre P."/>
        </authorList>
    </citation>
    <scope>NUCLEOTIDE SEQUENCE</scope>
    <source>
        <strain evidence="5">TS8</strain>
    </source>
</reference>
<sequence length="145" mass="16251">MKNLGKGLSQWFGNRRQQTQVPTLGAREIEVLQILWQQGELSAQQVLDYIETEKISLSTMQSTLERLHRKTLLNRKKSGRYFLYTASVSQSSIISSLLQDIASQISDGDMAPMISGFMEFVAGESPESLKQVQQSLSAENKPKGK</sequence>
<dbReference type="InterPro" id="IPR005650">
    <property type="entry name" value="BlaI_family"/>
</dbReference>
<evidence type="ECO:0000313" key="6">
    <source>
        <dbReference type="Proteomes" id="UP001163726"/>
    </source>
</evidence>
<proteinExistence type="inferred from homology"/>
<evidence type="ECO:0000256" key="3">
    <source>
        <dbReference type="ARBA" id="ARBA00023125"/>
    </source>
</evidence>
<keyword evidence="2" id="KW-0805">Transcription regulation</keyword>
<accession>A0ABY7AMF7</accession>
<comment type="similarity">
    <text evidence="1">Belongs to the BlaI transcriptional regulatory family.</text>
</comment>
<keyword evidence="6" id="KW-1185">Reference proteome</keyword>
<dbReference type="SUPFAM" id="SSF46785">
    <property type="entry name" value="Winged helix' DNA-binding domain"/>
    <property type="match status" value="1"/>
</dbReference>
<evidence type="ECO:0000256" key="1">
    <source>
        <dbReference type="ARBA" id="ARBA00011046"/>
    </source>
</evidence>
<dbReference type="EMBL" id="CP109965">
    <property type="protein sequence ID" value="WAJ70403.1"/>
    <property type="molecule type" value="Genomic_DNA"/>
</dbReference>
<dbReference type="Pfam" id="PF03965">
    <property type="entry name" value="Penicillinase_R"/>
    <property type="match status" value="1"/>
</dbReference>
<gene>
    <name evidence="5" type="ORF">OLW01_00885</name>
</gene>
<dbReference type="InterPro" id="IPR036390">
    <property type="entry name" value="WH_DNA-bd_sf"/>
</dbReference>
<evidence type="ECO:0000256" key="4">
    <source>
        <dbReference type="ARBA" id="ARBA00023163"/>
    </source>
</evidence>
<protein>
    <submittedName>
        <fullName evidence="5">BlaI/MecI/CopY family transcriptional regulator</fullName>
    </submittedName>
</protein>
<organism evidence="5 6">
    <name type="scientific">Catenovulum adriaticum</name>
    <dbReference type="NCBI Taxonomy" id="2984846"/>
    <lineage>
        <taxon>Bacteria</taxon>
        <taxon>Pseudomonadati</taxon>
        <taxon>Pseudomonadota</taxon>
        <taxon>Gammaproteobacteria</taxon>
        <taxon>Alteromonadales</taxon>
        <taxon>Alteromonadaceae</taxon>
        <taxon>Catenovulum</taxon>
    </lineage>
</organism>